<proteinExistence type="predicted"/>
<dbReference type="AlphaFoldDB" id="X1AQS6"/>
<accession>X1AQS6</accession>
<sequence length="102" mass="11979">IIKSNNIMMCQNCNCDFFDRCSIVGYMPIGFCCENCYLYDEYQTCLKSKTKREEEKEPRIESVREIKLMNASIDGELLKVRITQTGEKEKTLLIDLKKYLES</sequence>
<gene>
    <name evidence="1" type="ORF">S01H4_32048</name>
</gene>
<feature type="non-terminal residue" evidence="1">
    <location>
        <position position="1"/>
    </location>
</feature>
<dbReference type="EMBL" id="BART01016702">
    <property type="protein sequence ID" value="GAG85129.1"/>
    <property type="molecule type" value="Genomic_DNA"/>
</dbReference>
<name>X1AQS6_9ZZZZ</name>
<organism evidence="1">
    <name type="scientific">marine sediment metagenome</name>
    <dbReference type="NCBI Taxonomy" id="412755"/>
    <lineage>
        <taxon>unclassified sequences</taxon>
        <taxon>metagenomes</taxon>
        <taxon>ecological metagenomes</taxon>
    </lineage>
</organism>
<evidence type="ECO:0000313" key="1">
    <source>
        <dbReference type="EMBL" id="GAG85129.1"/>
    </source>
</evidence>
<reference evidence="1" key="1">
    <citation type="journal article" date="2014" name="Front. Microbiol.">
        <title>High frequency of phylogenetically diverse reductive dehalogenase-homologous genes in deep subseafloor sedimentary metagenomes.</title>
        <authorList>
            <person name="Kawai M."/>
            <person name="Futagami T."/>
            <person name="Toyoda A."/>
            <person name="Takaki Y."/>
            <person name="Nishi S."/>
            <person name="Hori S."/>
            <person name="Arai W."/>
            <person name="Tsubouchi T."/>
            <person name="Morono Y."/>
            <person name="Uchiyama I."/>
            <person name="Ito T."/>
            <person name="Fujiyama A."/>
            <person name="Inagaki F."/>
            <person name="Takami H."/>
        </authorList>
    </citation>
    <scope>NUCLEOTIDE SEQUENCE</scope>
    <source>
        <strain evidence="1">Expedition CK06-06</strain>
    </source>
</reference>
<comment type="caution">
    <text evidence="1">The sequence shown here is derived from an EMBL/GenBank/DDBJ whole genome shotgun (WGS) entry which is preliminary data.</text>
</comment>
<protein>
    <submittedName>
        <fullName evidence="1">Uncharacterized protein</fullName>
    </submittedName>
</protein>